<feature type="transmembrane region" description="Helical" evidence="6">
    <location>
        <begin position="21"/>
        <end position="41"/>
    </location>
</feature>
<evidence type="ECO:0000256" key="5">
    <source>
        <dbReference type="ARBA" id="ARBA00023136"/>
    </source>
</evidence>
<organism evidence="9 10">
    <name type="scientific">Stenotrophomonas maltophilia</name>
    <name type="common">Pseudomonas maltophilia</name>
    <name type="synonym">Xanthomonas maltophilia</name>
    <dbReference type="NCBI Taxonomy" id="40324"/>
    <lineage>
        <taxon>Bacteria</taxon>
        <taxon>Pseudomonadati</taxon>
        <taxon>Pseudomonadota</taxon>
        <taxon>Gammaproteobacteria</taxon>
        <taxon>Lysobacterales</taxon>
        <taxon>Lysobacteraceae</taxon>
        <taxon>Stenotrophomonas</taxon>
        <taxon>Stenotrophomonas maltophilia group</taxon>
    </lineage>
</organism>
<proteinExistence type="predicted"/>
<reference evidence="9 10" key="1">
    <citation type="submission" date="2019-04" db="EMBL/GenBank/DDBJ databases">
        <title>Microbes associate with the intestines of laboratory mice.</title>
        <authorList>
            <person name="Navarre W."/>
            <person name="Wong E."/>
            <person name="Huang K."/>
            <person name="Tropini C."/>
            <person name="Ng K."/>
            <person name="Yu B."/>
        </authorList>
    </citation>
    <scope>NUCLEOTIDE SEQUENCE [LARGE SCALE GENOMIC DNA]</scope>
    <source>
        <strain evidence="9 10">NM62_B4-13</strain>
    </source>
</reference>
<evidence type="ECO:0000256" key="1">
    <source>
        <dbReference type="ARBA" id="ARBA00004651"/>
    </source>
</evidence>
<feature type="transmembrane region" description="Helical" evidence="6">
    <location>
        <begin position="332"/>
        <end position="359"/>
    </location>
</feature>
<dbReference type="OrthoDB" id="9770036at2"/>
<dbReference type="PANTHER" id="PTHR30572:SF18">
    <property type="entry name" value="ABC-TYPE MACROLIDE FAMILY EXPORT SYSTEM PERMEASE COMPONENT 2"/>
    <property type="match status" value="1"/>
</dbReference>
<feature type="transmembrane region" description="Helical" evidence="6">
    <location>
        <begin position="776"/>
        <end position="799"/>
    </location>
</feature>
<dbReference type="Pfam" id="PF02687">
    <property type="entry name" value="FtsX"/>
    <property type="match status" value="2"/>
</dbReference>
<keyword evidence="5 6" id="KW-0472">Membrane</keyword>
<evidence type="ECO:0000256" key="2">
    <source>
        <dbReference type="ARBA" id="ARBA00022475"/>
    </source>
</evidence>
<protein>
    <submittedName>
        <fullName evidence="9">ABC transporter permease</fullName>
    </submittedName>
</protein>
<evidence type="ECO:0000256" key="3">
    <source>
        <dbReference type="ARBA" id="ARBA00022692"/>
    </source>
</evidence>
<dbReference type="EMBL" id="SRYW01000027">
    <property type="protein sequence ID" value="TGY31465.1"/>
    <property type="molecule type" value="Genomic_DNA"/>
</dbReference>
<comment type="caution">
    <text evidence="9">The sequence shown here is derived from an EMBL/GenBank/DDBJ whole genome shotgun (WGS) entry which is preliminary data.</text>
</comment>
<feature type="transmembrane region" description="Helical" evidence="6">
    <location>
        <begin position="424"/>
        <end position="449"/>
    </location>
</feature>
<evidence type="ECO:0000313" key="9">
    <source>
        <dbReference type="EMBL" id="TGY31465.1"/>
    </source>
</evidence>
<keyword evidence="3 6" id="KW-0812">Transmembrane</keyword>
<dbReference type="AlphaFoldDB" id="A0A4S2CSY4"/>
<comment type="subcellular location">
    <subcellularLocation>
        <location evidence="1">Cell membrane</location>
        <topology evidence="1">Multi-pass membrane protein</topology>
    </subcellularLocation>
</comment>
<sequence>MFKNYLLIAWRNITHNKLYTGIILAGLVVGLTCAMLVATFVRHELSYDRSIPHYERTYRVGFQVLENGVHVTTAKLAPAAAPYVKDNVAGIEAVVRMYSLQGNQFRVIRDEAVFNQDDVYFADPNVFSMFPAEFIEGSATTALDQPGKVVLTREAAEKYFGTADAVGKRLTLEGTNKVDVVVSAVVENLPATTHLNYRLLVSIDTLKTLYTAKILDTLADARAYTYIRVEEGRSREQVMSDLQVLFKRFQDVHEVLTPLLVRVDDIHLRAPPSDNEMKINGDINTVYVYVAIALVMLLVAAVNFMNLATARSSRRAKEVGIRKVLGATRGQLVAQFMIEAMALTLVAFVISALLAMVLIPSFGGVLGRDLHFTLFSDPLLLGGLLLVAVIVALLSGSYPALYLSAFEPAKVLKGDVTRGRAGALFRKSLVTFQFCVSAVLVVATVVVLAQMRFAEAERLGYNKEQVVTLTLPARVAGQYDAFRQQLLSDPSVRSVAGSSRIPTEHLGDMMALQIDGAEYAMYYYLSVEEDFFSTYEVAFAAGRPFARERSGERIIVPTEENPVTQAKLVVNESFVKAQGWSPEDAIGKTVDIQLSEDPQRPLIKTTVIGVANEMHFTSMRQKSRPAVFVVSPDTFRKVSIKVDAANIDGALKHINTVWDRFAAGEPMEAQFLDVRFDAMYHLEKRQAKVFTWLAGLTIVIAVFGLYGLVSYSTERRTKEIGIRKVLGASNVSIVMLFIKEYSWLVLLANVIGWPIAYMVMRDWLNGFEYRIDMNVVFFAIAALVTFTVAWLTVFTQAYAAAKARPVNSLRYE</sequence>
<dbReference type="InterPro" id="IPR050250">
    <property type="entry name" value="Macrolide_Exporter_MacB"/>
</dbReference>
<feature type="transmembrane region" description="Helical" evidence="6">
    <location>
        <begin position="286"/>
        <end position="308"/>
    </location>
</feature>
<feature type="domain" description="ABC3 transporter permease C-terminal" evidence="7">
    <location>
        <begin position="291"/>
        <end position="407"/>
    </location>
</feature>
<dbReference type="Pfam" id="PF12704">
    <property type="entry name" value="MacB_PCD"/>
    <property type="match status" value="1"/>
</dbReference>
<feature type="domain" description="MacB-like periplasmic core" evidence="8">
    <location>
        <begin position="20"/>
        <end position="243"/>
    </location>
</feature>
<dbReference type="GO" id="GO:0005886">
    <property type="term" value="C:plasma membrane"/>
    <property type="evidence" value="ECO:0007669"/>
    <property type="project" value="UniProtKB-SubCell"/>
</dbReference>
<dbReference type="RefSeq" id="WP_017355343.1">
    <property type="nucleotide sequence ID" value="NZ_SRYW01000027.1"/>
</dbReference>
<dbReference type="Proteomes" id="UP000306631">
    <property type="component" value="Unassembled WGS sequence"/>
</dbReference>
<feature type="domain" description="ABC3 transporter permease C-terminal" evidence="7">
    <location>
        <begin position="694"/>
        <end position="803"/>
    </location>
</feature>
<dbReference type="PANTHER" id="PTHR30572">
    <property type="entry name" value="MEMBRANE COMPONENT OF TRANSPORTER-RELATED"/>
    <property type="match status" value="1"/>
</dbReference>
<keyword evidence="2" id="KW-1003">Cell membrane</keyword>
<dbReference type="InterPro" id="IPR003838">
    <property type="entry name" value="ABC3_permease_C"/>
</dbReference>
<feature type="transmembrane region" description="Helical" evidence="6">
    <location>
        <begin position="689"/>
        <end position="709"/>
    </location>
</feature>
<dbReference type="InterPro" id="IPR025857">
    <property type="entry name" value="MacB_PCD"/>
</dbReference>
<evidence type="ECO:0000256" key="6">
    <source>
        <dbReference type="SAM" id="Phobius"/>
    </source>
</evidence>
<evidence type="ECO:0000313" key="10">
    <source>
        <dbReference type="Proteomes" id="UP000306631"/>
    </source>
</evidence>
<dbReference type="GO" id="GO:0022857">
    <property type="term" value="F:transmembrane transporter activity"/>
    <property type="evidence" value="ECO:0007669"/>
    <property type="project" value="TreeGrafter"/>
</dbReference>
<keyword evidence="4 6" id="KW-1133">Transmembrane helix</keyword>
<gene>
    <name evidence="9" type="ORF">E5352_18835</name>
</gene>
<name>A0A4S2CSY4_STEMA</name>
<accession>A0A4S2CSY4</accession>
<feature type="transmembrane region" description="Helical" evidence="6">
    <location>
        <begin position="379"/>
        <end position="403"/>
    </location>
</feature>
<evidence type="ECO:0000259" key="8">
    <source>
        <dbReference type="Pfam" id="PF12704"/>
    </source>
</evidence>
<feature type="transmembrane region" description="Helical" evidence="6">
    <location>
        <begin position="744"/>
        <end position="764"/>
    </location>
</feature>
<evidence type="ECO:0000256" key="4">
    <source>
        <dbReference type="ARBA" id="ARBA00022989"/>
    </source>
</evidence>
<evidence type="ECO:0000259" key="7">
    <source>
        <dbReference type="Pfam" id="PF02687"/>
    </source>
</evidence>